<dbReference type="Gene3D" id="3.40.50.150">
    <property type="entry name" value="Vaccinia Virus protein VP39"/>
    <property type="match status" value="1"/>
</dbReference>
<organism evidence="4 5">
    <name type="scientific">Synchytrium endobioticum</name>
    <dbReference type="NCBI Taxonomy" id="286115"/>
    <lineage>
        <taxon>Eukaryota</taxon>
        <taxon>Fungi</taxon>
        <taxon>Fungi incertae sedis</taxon>
        <taxon>Chytridiomycota</taxon>
        <taxon>Chytridiomycota incertae sedis</taxon>
        <taxon>Chytridiomycetes</taxon>
        <taxon>Synchytriales</taxon>
        <taxon>Synchytriaceae</taxon>
        <taxon>Synchytrium</taxon>
    </lineage>
</organism>
<proteinExistence type="predicted"/>
<dbReference type="VEuPathDB" id="FungiDB:SeMB42_g01501"/>
<evidence type="ECO:0000256" key="1">
    <source>
        <dbReference type="ARBA" id="ARBA00022679"/>
    </source>
</evidence>
<evidence type="ECO:0000313" key="3">
    <source>
        <dbReference type="EMBL" id="TPX48566.1"/>
    </source>
</evidence>
<dbReference type="EMBL" id="QEAM01000050">
    <property type="protein sequence ID" value="TPX48566.1"/>
    <property type="molecule type" value="Genomic_DNA"/>
</dbReference>
<dbReference type="PANTHER" id="PTHR43861:SF3">
    <property type="entry name" value="PUTATIVE (AFU_ORTHOLOGUE AFUA_2G14390)-RELATED"/>
    <property type="match status" value="1"/>
</dbReference>
<evidence type="ECO:0000313" key="4">
    <source>
        <dbReference type="EMBL" id="TPX52309.1"/>
    </source>
</evidence>
<feature type="domain" description="Methyltransferase" evidence="2">
    <location>
        <begin position="45"/>
        <end position="160"/>
    </location>
</feature>
<dbReference type="InterPro" id="IPR025714">
    <property type="entry name" value="Methyltranfer_dom"/>
</dbReference>
<dbReference type="Proteomes" id="UP000317494">
    <property type="component" value="Unassembled WGS sequence"/>
</dbReference>
<dbReference type="EMBL" id="QEAN01000039">
    <property type="protein sequence ID" value="TPX52309.1"/>
    <property type="molecule type" value="Genomic_DNA"/>
</dbReference>
<sequence>MGDIQKANNDYFDEKASSWDQRPEILDVADQVAKAIRETLSLDAKQATLLDFGCGTGNVSFALCPYIKSALGIDASNKMVEIFNQKAKLRNLEAFASIAVDIATEQGYQKLKELNQKFDIIQSTSVFHHISDLNLVVARLATLLSANGSLLVVEMEPADALAFHDRAHRCIAHKEGFREDDMKELGKAGGLTLVAFKRRAVWFPRLTRDGEGHGHHPQLNAPEEPRKFPAFLAVLKKV</sequence>
<evidence type="ECO:0000259" key="2">
    <source>
        <dbReference type="Pfam" id="PF13847"/>
    </source>
</evidence>
<dbReference type="Proteomes" id="UP000320475">
    <property type="component" value="Unassembled WGS sequence"/>
</dbReference>
<accession>A0A507DKS5</accession>
<name>A0A507DKS5_9FUNG</name>
<dbReference type="PANTHER" id="PTHR43861">
    <property type="entry name" value="TRANS-ACONITATE 2-METHYLTRANSFERASE-RELATED"/>
    <property type="match status" value="1"/>
</dbReference>
<gene>
    <name evidence="3" type="ORF">SeLEV6574_g01976</name>
    <name evidence="4" type="ORF">SeMB42_g01501</name>
</gene>
<evidence type="ECO:0000313" key="6">
    <source>
        <dbReference type="Proteomes" id="UP000320475"/>
    </source>
</evidence>
<comment type="caution">
    <text evidence="4">The sequence shown here is derived from an EMBL/GenBank/DDBJ whole genome shotgun (WGS) entry which is preliminary data.</text>
</comment>
<dbReference type="CDD" id="cd02440">
    <property type="entry name" value="AdoMet_MTases"/>
    <property type="match status" value="1"/>
</dbReference>
<dbReference type="AlphaFoldDB" id="A0A507DKS5"/>
<reference evidence="5 6" key="1">
    <citation type="journal article" date="2019" name="Sci. Rep.">
        <title>Comparative genomics of chytrid fungi reveal insights into the obligate biotrophic and pathogenic lifestyle of Synchytrium endobioticum.</title>
        <authorList>
            <person name="van de Vossenberg B.T.L.H."/>
            <person name="Warris S."/>
            <person name="Nguyen H.D.T."/>
            <person name="van Gent-Pelzer M.P.E."/>
            <person name="Joly D.L."/>
            <person name="van de Geest H.C."/>
            <person name="Bonants P.J.M."/>
            <person name="Smith D.S."/>
            <person name="Levesque C.A."/>
            <person name="van der Lee T.A.J."/>
        </authorList>
    </citation>
    <scope>NUCLEOTIDE SEQUENCE [LARGE SCALE GENOMIC DNA]</scope>
    <source>
        <strain evidence="3 6">LEV6574</strain>
        <strain evidence="4 5">MB42</strain>
    </source>
</reference>
<keyword evidence="1" id="KW-0808">Transferase</keyword>
<dbReference type="GO" id="GO:0016740">
    <property type="term" value="F:transferase activity"/>
    <property type="evidence" value="ECO:0007669"/>
    <property type="project" value="UniProtKB-KW"/>
</dbReference>
<dbReference type="SUPFAM" id="SSF53335">
    <property type="entry name" value="S-adenosyl-L-methionine-dependent methyltransferases"/>
    <property type="match status" value="1"/>
</dbReference>
<keyword evidence="5" id="KW-1185">Reference proteome</keyword>
<dbReference type="InterPro" id="IPR029063">
    <property type="entry name" value="SAM-dependent_MTases_sf"/>
</dbReference>
<dbReference type="OrthoDB" id="3647at2759"/>
<dbReference type="STRING" id="286115.A0A507DKS5"/>
<evidence type="ECO:0000313" key="5">
    <source>
        <dbReference type="Proteomes" id="UP000317494"/>
    </source>
</evidence>
<protein>
    <recommendedName>
        <fullName evidence="2">Methyltransferase domain-containing protein</fullName>
    </recommendedName>
</protein>
<dbReference type="Pfam" id="PF13847">
    <property type="entry name" value="Methyltransf_31"/>
    <property type="match status" value="1"/>
</dbReference>